<feature type="compositionally biased region" description="Low complexity" evidence="1">
    <location>
        <begin position="27"/>
        <end position="50"/>
    </location>
</feature>
<dbReference type="AlphaFoldDB" id="A0A6P2CHP9"/>
<dbReference type="EMBL" id="QRCM01000001">
    <property type="protein sequence ID" value="TXG92125.1"/>
    <property type="molecule type" value="Genomic_DNA"/>
</dbReference>
<feature type="region of interest" description="Disordered" evidence="1">
    <location>
        <begin position="98"/>
        <end position="122"/>
    </location>
</feature>
<evidence type="ECO:0000256" key="1">
    <source>
        <dbReference type="SAM" id="MobiDB-lite"/>
    </source>
</evidence>
<name>A0A6P2CHP9_9NOCA</name>
<keyword evidence="2" id="KW-0472">Membrane</keyword>
<feature type="transmembrane region" description="Helical" evidence="2">
    <location>
        <begin position="127"/>
        <end position="147"/>
    </location>
</feature>
<accession>A0A6P2CHP9</accession>
<gene>
    <name evidence="3" type="ORF">DW322_20570</name>
</gene>
<dbReference type="RefSeq" id="WP_010837568.1">
    <property type="nucleotide sequence ID" value="NZ_QRCM01000001.1"/>
</dbReference>
<proteinExistence type="predicted"/>
<evidence type="ECO:0000313" key="4">
    <source>
        <dbReference type="Proteomes" id="UP000471120"/>
    </source>
</evidence>
<keyword evidence="2" id="KW-0812">Transmembrane</keyword>
<protein>
    <recommendedName>
        <fullName evidence="5">DUF4878 domain-containing protein</fullName>
    </recommendedName>
</protein>
<keyword evidence="2" id="KW-1133">Transmembrane helix</keyword>
<reference evidence="3 4" key="1">
    <citation type="submission" date="2018-07" db="EMBL/GenBank/DDBJ databases">
        <title>Genome sequence of Rhodococcus rhodnii ATCC 35071 from Rhodnius prolixus.</title>
        <authorList>
            <person name="Patel V."/>
            <person name="Vogel K.J."/>
        </authorList>
    </citation>
    <scope>NUCLEOTIDE SEQUENCE [LARGE SCALE GENOMIC DNA]</scope>
    <source>
        <strain evidence="3 4">ATCC 35071</strain>
    </source>
</reference>
<evidence type="ECO:0000313" key="3">
    <source>
        <dbReference type="EMBL" id="TXG92125.1"/>
    </source>
</evidence>
<feature type="region of interest" description="Disordered" evidence="1">
    <location>
        <begin position="1"/>
        <end position="86"/>
    </location>
</feature>
<organism evidence="3 4">
    <name type="scientific">Rhodococcus rhodnii</name>
    <dbReference type="NCBI Taxonomy" id="38312"/>
    <lineage>
        <taxon>Bacteria</taxon>
        <taxon>Bacillati</taxon>
        <taxon>Actinomycetota</taxon>
        <taxon>Actinomycetes</taxon>
        <taxon>Mycobacteriales</taxon>
        <taxon>Nocardiaceae</taxon>
        <taxon>Rhodococcus</taxon>
    </lineage>
</organism>
<dbReference type="Proteomes" id="UP000471120">
    <property type="component" value="Unassembled WGS sequence"/>
</dbReference>
<evidence type="ECO:0000256" key="2">
    <source>
        <dbReference type="SAM" id="Phobius"/>
    </source>
</evidence>
<comment type="caution">
    <text evidence="3">The sequence shown here is derived from an EMBL/GenBank/DDBJ whole genome shotgun (WGS) entry which is preliminary data.</text>
</comment>
<evidence type="ECO:0008006" key="5">
    <source>
        <dbReference type="Google" id="ProtNLM"/>
    </source>
</evidence>
<feature type="compositionally biased region" description="Basic and acidic residues" evidence="1">
    <location>
        <begin position="12"/>
        <end position="26"/>
    </location>
</feature>
<sequence length="260" mass="27042">MNDPGPEPKSAAPKDSEPKDGADDATTKAPATDGTTSAGSAAASEAETVAIDTRARNTGVRDTGVQDAPTVAMQATPPPPRPVTAEPVTAERAMPQRVPATGATPPPPPSGAPATAQGGSPRRGRRWGIFAGVVVLVAALVAVVWFVNDYRTTNSPEARVQSTIDTYVAALGTGDLATLREVTCGPLGEYYAGIDEQEFAAVHRAAVDQQTLPDVGPVDAMRIEDGTAIAQVPAHTAANPDEHTWRTFDLRLDGETWKVC</sequence>